<protein>
    <submittedName>
        <fullName evidence="1">Uncharacterized protein</fullName>
    </submittedName>
</protein>
<name>X1G865_9ZZZZ</name>
<dbReference type="AlphaFoldDB" id="X1G865"/>
<organism evidence="1">
    <name type="scientific">marine sediment metagenome</name>
    <dbReference type="NCBI Taxonomy" id="412755"/>
    <lineage>
        <taxon>unclassified sequences</taxon>
        <taxon>metagenomes</taxon>
        <taxon>ecological metagenomes</taxon>
    </lineage>
</organism>
<dbReference type="EMBL" id="BARU01006849">
    <property type="protein sequence ID" value="GAH37759.1"/>
    <property type="molecule type" value="Genomic_DNA"/>
</dbReference>
<gene>
    <name evidence="1" type="ORF">S03H2_13491</name>
</gene>
<sequence>MKTLESIETKGCRNVKMNTLDIYEDDFSFKLWKSKLNKELLSFWESMKETYEK</sequence>
<accession>X1G865</accession>
<proteinExistence type="predicted"/>
<comment type="caution">
    <text evidence="1">The sequence shown here is derived from an EMBL/GenBank/DDBJ whole genome shotgun (WGS) entry which is preliminary data.</text>
</comment>
<reference evidence="1" key="1">
    <citation type="journal article" date="2014" name="Front. Microbiol.">
        <title>High frequency of phylogenetically diverse reductive dehalogenase-homologous genes in deep subseafloor sedimentary metagenomes.</title>
        <authorList>
            <person name="Kawai M."/>
            <person name="Futagami T."/>
            <person name="Toyoda A."/>
            <person name="Takaki Y."/>
            <person name="Nishi S."/>
            <person name="Hori S."/>
            <person name="Arai W."/>
            <person name="Tsubouchi T."/>
            <person name="Morono Y."/>
            <person name="Uchiyama I."/>
            <person name="Ito T."/>
            <person name="Fujiyama A."/>
            <person name="Inagaki F."/>
            <person name="Takami H."/>
        </authorList>
    </citation>
    <scope>NUCLEOTIDE SEQUENCE</scope>
    <source>
        <strain evidence="1">Expedition CK06-06</strain>
    </source>
</reference>
<evidence type="ECO:0000313" key="1">
    <source>
        <dbReference type="EMBL" id="GAH37759.1"/>
    </source>
</evidence>